<dbReference type="PROSITE" id="PS00108">
    <property type="entry name" value="PROTEIN_KINASE_ST"/>
    <property type="match status" value="1"/>
</dbReference>
<evidence type="ECO:0000313" key="10">
    <source>
        <dbReference type="EMBL" id="MFD0855166.1"/>
    </source>
</evidence>
<sequence>MPIRTIAARYELIEEIGSGGMGTIWRGYDSVLDREVAVKAIRPDMLLSPEHIADLTERFRREARVTARIQHHGVPQVYDAVLDADSADQLYLVMQYIEGRNLRSYIDPADPLPIVWAAAVGAQIATVLSHAHAIPVVHRDLKPDNVLVTDDGTAKVLDFGIAAILRRDVTKITVTGTPLGTSRYMSPEQVNAAQVTPQSDLYALGCILHELVSGTPVFDGNSQYALWRQHTTSEPQPLGELRPDVPQELEMLVLHLLAKKPEQRPADAYAVYERLLPFLPPPGSPPLATSRRLGDMPDPTLLYRQPNAP</sequence>
<dbReference type="PANTHER" id="PTHR43289:SF6">
    <property type="entry name" value="SERINE_THREONINE-PROTEIN KINASE NEKL-3"/>
    <property type="match status" value="1"/>
</dbReference>
<dbReference type="EC" id="2.7.11.1" evidence="1"/>
<feature type="non-terminal residue" evidence="10">
    <location>
        <position position="309"/>
    </location>
</feature>
<protein>
    <recommendedName>
        <fullName evidence="1">non-specific serine/threonine protein kinase</fullName>
        <ecNumber evidence="1">2.7.11.1</ecNumber>
    </recommendedName>
</protein>
<gene>
    <name evidence="10" type="ORF">ACFQ07_23200</name>
</gene>
<keyword evidence="11" id="KW-1185">Reference proteome</keyword>
<evidence type="ECO:0000256" key="1">
    <source>
        <dbReference type="ARBA" id="ARBA00012513"/>
    </source>
</evidence>
<organism evidence="10 11">
    <name type="scientific">Actinomadura adrarensis</name>
    <dbReference type="NCBI Taxonomy" id="1819600"/>
    <lineage>
        <taxon>Bacteria</taxon>
        <taxon>Bacillati</taxon>
        <taxon>Actinomycetota</taxon>
        <taxon>Actinomycetes</taxon>
        <taxon>Streptosporangiales</taxon>
        <taxon>Thermomonosporaceae</taxon>
        <taxon>Actinomadura</taxon>
    </lineage>
</organism>
<dbReference type="PANTHER" id="PTHR43289">
    <property type="entry name" value="MITOGEN-ACTIVATED PROTEIN KINASE KINASE KINASE 20-RELATED"/>
    <property type="match status" value="1"/>
</dbReference>
<evidence type="ECO:0000256" key="2">
    <source>
        <dbReference type="ARBA" id="ARBA00022527"/>
    </source>
</evidence>
<comment type="caution">
    <text evidence="10">The sequence shown here is derived from an EMBL/GenBank/DDBJ whole genome shotgun (WGS) entry which is preliminary data.</text>
</comment>
<dbReference type="InterPro" id="IPR008271">
    <property type="entry name" value="Ser/Thr_kinase_AS"/>
</dbReference>
<evidence type="ECO:0000256" key="4">
    <source>
        <dbReference type="ARBA" id="ARBA00022741"/>
    </source>
</evidence>
<feature type="domain" description="Protein kinase" evidence="9">
    <location>
        <begin position="10"/>
        <end position="279"/>
    </location>
</feature>
<feature type="region of interest" description="Disordered" evidence="8">
    <location>
        <begin position="286"/>
        <end position="309"/>
    </location>
</feature>
<accession>A0ABW3CNL9</accession>
<dbReference type="SUPFAM" id="SSF56112">
    <property type="entry name" value="Protein kinase-like (PK-like)"/>
    <property type="match status" value="1"/>
</dbReference>
<evidence type="ECO:0000256" key="5">
    <source>
        <dbReference type="ARBA" id="ARBA00022777"/>
    </source>
</evidence>
<evidence type="ECO:0000256" key="8">
    <source>
        <dbReference type="SAM" id="MobiDB-lite"/>
    </source>
</evidence>
<keyword evidence="2" id="KW-0723">Serine/threonine-protein kinase</keyword>
<evidence type="ECO:0000256" key="6">
    <source>
        <dbReference type="ARBA" id="ARBA00022840"/>
    </source>
</evidence>
<keyword evidence="5 10" id="KW-0418">Kinase</keyword>
<dbReference type="InterPro" id="IPR000719">
    <property type="entry name" value="Prot_kinase_dom"/>
</dbReference>
<feature type="binding site" evidence="7">
    <location>
        <position position="39"/>
    </location>
    <ligand>
        <name>ATP</name>
        <dbReference type="ChEBI" id="CHEBI:30616"/>
    </ligand>
</feature>
<dbReference type="GO" id="GO:0004674">
    <property type="term" value="F:protein serine/threonine kinase activity"/>
    <property type="evidence" value="ECO:0007669"/>
    <property type="project" value="UniProtKB-EC"/>
</dbReference>
<keyword evidence="6 7" id="KW-0067">ATP-binding</keyword>
<dbReference type="PROSITE" id="PS00107">
    <property type="entry name" value="PROTEIN_KINASE_ATP"/>
    <property type="match status" value="1"/>
</dbReference>
<evidence type="ECO:0000256" key="7">
    <source>
        <dbReference type="PROSITE-ProRule" id="PRU10141"/>
    </source>
</evidence>
<dbReference type="CDD" id="cd14014">
    <property type="entry name" value="STKc_PknB_like"/>
    <property type="match status" value="1"/>
</dbReference>
<dbReference type="InterPro" id="IPR017441">
    <property type="entry name" value="Protein_kinase_ATP_BS"/>
</dbReference>
<dbReference type="PROSITE" id="PS50011">
    <property type="entry name" value="PROTEIN_KINASE_DOM"/>
    <property type="match status" value="1"/>
</dbReference>
<evidence type="ECO:0000259" key="9">
    <source>
        <dbReference type="PROSITE" id="PS50011"/>
    </source>
</evidence>
<evidence type="ECO:0000256" key="3">
    <source>
        <dbReference type="ARBA" id="ARBA00022679"/>
    </source>
</evidence>
<dbReference type="EMBL" id="JBHTIR010003415">
    <property type="protein sequence ID" value="MFD0855166.1"/>
    <property type="molecule type" value="Genomic_DNA"/>
</dbReference>
<dbReference type="Gene3D" id="1.10.510.10">
    <property type="entry name" value="Transferase(Phosphotransferase) domain 1"/>
    <property type="match status" value="1"/>
</dbReference>
<proteinExistence type="predicted"/>
<dbReference type="Proteomes" id="UP001597083">
    <property type="component" value="Unassembled WGS sequence"/>
</dbReference>
<dbReference type="SMART" id="SM00220">
    <property type="entry name" value="S_TKc"/>
    <property type="match status" value="1"/>
</dbReference>
<reference evidence="11" key="1">
    <citation type="journal article" date="2019" name="Int. J. Syst. Evol. Microbiol.">
        <title>The Global Catalogue of Microorganisms (GCM) 10K type strain sequencing project: providing services to taxonomists for standard genome sequencing and annotation.</title>
        <authorList>
            <consortium name="The Broad Institute Genomics Platform"/>
            <consortium name="The Broad Institute Genome Sequencing Center for Infectious Disease"/>
            <person name="Wu L."/>
            <person name="Ma J."/>
        </authorList>
    </citation>
    <scope>NUCLEOTIDE SEQUENCE [LARGE SCALE GENOMIC DNA]</scope>
    <source>
        <strain evidence="11">JCM 31696</strain>
    </source>
</reference>
<dbReference type="Pfam" id="PF00069">
    <property type="entry name" value="Pkinase"/>
    <property type="match status" value="1"/>
</dbReference>
<dbReference type="InterPro" id="IPR011009">
    <property type="entry name" value="Kinase-like_dom_sf"/>
</dbReference>
<keyword evidence="4 7" id="KW-0547">Nucleotide-binding</keyword>
<name>A0ABW3CNL9_9ACTN</name>
<evidence type="ECO:0000313" key="11">
    <source>
        <dbReference type="Proteomes" id="UP001597083"/>
    </source>
</evidence>
<dbReference type="Gene3D" id="3.30.200.20">
    <property type="entry name" value="Phosphorylase Kinase, domain 1"/>
    <property type="match status" value="1"/>
</dbReference>
<keyword evidence="3 10" id="KW-0808">Transferase</keyword>